<dbReference type="PANTHER" id="PTHR45790:SF3">
    <property type="entry name" value="S-ADENOSYL-L-METHIONINE-DEPENDENT UROPORPHYRINOGEN III METHYLTRANSFERASE, CHLOROPLASTIC"/>
    <property type="match status" value="1"/>
</dbReference>
<proteinExistence type="predicted"/>
<dbReference type="CDD" id="cd11642">
    <property type="entry name" value="SUMT"/>
    <property type="match status" value="1"/>
</dbReference>
<dbReference type="InterPro" id="IPR036291">
    <property type="entry name" value="NAD(P)-bd_dom_sf"/>
</dbReference>
<evidence type="ECO:0000256" key="8">
    <source>
        <dbReference type="ARBA" id="ARBA00023239"/>
    </source>
</evidence>
<dbReference type="RefSeq" id="WP_171246339.1">
    <property type="nucleotide sequence ID" value="NZ_JABFAJ010000009.1"/>
</dbReference>
<dbReference type="InterPro" id="IPR006367">
    <property type="entry name" value="Sirohaem_synthase_N"/>
</dbReference>
<dbReference type="NCBIfam" id="TIGR01469">
    <property type="entry name" value="cobA_cysG_Cterm"/>
    <property type="match status" value="1"/>
</dbReference>
<keyword evidence="7" id="KW-0520">NAD</keyword>
<dbReference type="InterPro" id="IPR006366">
    <property type="entry name" value="CobA/CysG_C"/>
</dbReference>
<dbReference type="Gene3D" id="3.30.950.10">
    <property type="entry name" value="Methyltransferase, Cobalt-precorrin-4 Transmethylase, Domain 2"/>
    <property type="match status" value="1"/>
</dbReference>
<dbReference type="GO" id="GO:0043115">
    <property type="term" value="F:precorrin-2 dehydrogenase activity"/>
    <property type="evidence" value="ECO:0007669"/>
    <property type="project" value="UniProtKB-EC"/>
</dbReference>
<dbReference type="UniPathway" id="UPA00262">
    <property type="reaction ID" value="UER00222"/>
</dbReference>
<evidence type="ECO:0000256" key="6">
    <source>
        <dbReference type="ARBA" id="ARBA00023002"/>
    </source>
</evidence>
<evidence type="ECO:0000256" key="3">
    <source>
        <dbReference type="ARBA" id="ARBA00022603"/>
    </source>
</evidence>
<evidence type="ECO:0000256" key="9">
    <source>
        <dbReference type="ARBA" id="ARBA00023244"/>
    </source>
</evidence>
<dbReference type="Pfam" id="PF13241">
    <property type="entry name" value="NAD_binding_7"/>
    <property type="match status" value="1"/>
</dbReference>
<dbReference type="InterPro" id="IPR035996">
    <property type="entry name" value="4pyrrol_Methylase_sf"/>
</dbReference>
<keyword evidence="8" id="KW-0456">Lyase</keyword>
<organism evidence="14 15">
    <name type="scientific">Isoptericola sediminis</name>
    <dbReference type="NCBI Taxonomy" id="2733572"/>
    <lineage>
        <taxon>Bacteria</taxon>
        <taxon>Bacillati</taxon>
        <taxon>Actinomycetota</taxon>
        <taxon>Actinomycetes</taxon>
        <taxon>Micrococcales</taxon>
        <taxon>Promicromonosporaceae</taxon>
        <taxon>Isoptericola</taxon>
    </lineage>
</organism>
<gene>
    <name evidence="14" type="primary">cobA</name>
    <name evidence="14" type="ORF">HLI28_04585</name>
</gene>
<protein>
    <submittedName>
        <fullName evidence="14">Uroporphyrinogen-III C-methyltransferase</fullName>
        <ecNumber evidence="14">2.1.1.107</ecNumber>
    </submittedName>
</protein>
<evidence type="ECO:0000256" key="1">
    <source>
        <dbReference type="ARBA" id="ARBA00005010"/>
    </source>
</evidence>
<sequence>MNDIYPLGLRVRDRLVVVVGGGPVAARRTRGLLDAGARVRVVSPVVVDELADAAAAGTIEHTDRAYRAGDLEGAWLVHTATGVPAVDRAVAAEAERTQTFCVVAADADAATAWVPASTSLPAADARASDGSGPDPSAADVVVSVHAGRDPRRAARLRDAVAAALTSGELPLRRVRAVGGDGSDGGRAGRVALVGGGPGDPGLLTGRGRRLLASADVVVVDRLAPRDVLTALADDVEVIDVGKTAGNHPVPQERINELLVEHARAGRDVVRLKGGDPYVFGRGGEELTACRAAGLDVEVVPGVTSAVSVPAAVGIPVTHRGVAAGFSVLTAHEALDAVPGGPEHTLVLLMGVTRLAATATALVAAGRPADTPVAVVEDGYGPRQRATVGTLADIAARAAAADVQPPAVTVIGDVVRLSPAWAAHTAATEGVSPS</sequence>
<dbReference type="AlphaFoldDB" id="A0A849K254"/>
<dbReference type="GO" id="GO:0051287">
    <property type="term" value="F:NAD binding"/>
    <property type="evidence" value="ECO:0007669"/>
    <property type="project" value="InterPro"/>
</dbReference>
<dbReference type="Pfam" id="PF00590">
    <property type="entry name" value="TP_methylase"/>
    <property type="match status" value="1"/>
</dbReference>
<comment type="catalytic activity">
    <reaction evidence="11">
        <text>precorrin-2 + NAD(+) = sirohydrochlorin + NADH + 2 H(+)</text>
        <dbReference type="Rhea" id="RHEA:15613"/>
        <dbReference type="ChEBI" id="CHEBI:15378"/>
        <dbReference type="ChEBI" id="CHEBI:57540"/>
        <dbReference type="ChEBI" id="CHEBI:57945"/>
        <dbReference type="ChEBI" id="CHEBI:58351"/>
        <dbReference type="ChEBI" id="CHEBI:58827"/>
        <dbReference type="EC" id="1.3.1.76"/>
    </reaction>
</comment>
<feature type="domain" description="Tetrapyrrole methylase" evidence="13">
    <location>
        <begin position="190"/>
        <end position="393"/>
    </location>
</feature>
<keyword evidence="2" id="KW-0169">Cobalamin biosynthesis</keyword>
<dbReference type="NCBIfam" id="TIGR01470">
    <property type="entry name" value="cysG_Nterm"/>
    <property type="match status" value="1"/>
</dbReference>
<comment type="pathway">
    <text evidence="1">Porphyrin-containing compound metabolism; siroheme biosynthesis; sirohydrochlorin from precorrin-2: step 1/1.</text>
</comment>
<feature type="active site" description="Proton acceptor" evidence="12">
    <location>
        <position position="220"/>
    </location>
</feature>
<name>A0A849K254_9MICO</name>
<evidence type="ECO:0000256" key="2">
    <source>
        <dbReference type="ARBA" id="ARBA00022573"/>
    </source>
</evidence>
<dbReference type="Gene3D" id="3.40.1010.10">
    <property type="entry name" value="Cobalt-precorrin-4 Transmethylase, Domain 1"/>
    <property type="match status" value="1"/>
</dbReference>
<evidence type="ECO:0000256" key="7">
    <source>
        <dbReference type="ARBA" id="ARBA00023027"/>
    </source>
</evidence>
<dbReference type="NCBIfam" id="NF004790">
    <property type="entry name" value="PRK06136.1"/>
    <property type="match status" value="1"/>
</dbReference>
<dbReference type="InterPro" id="IPR000878">
    <property type="entry name" value="4pyrrol_Mease"/>
</dbReference>
<dbReference type="GO" id="GO:0051266">
    <property type="term" value="F:sirohydrochlorin ferrochelatase activity"/>
    <property type="evidence" value="ECO:0007669"/>
    <property type="project" value="InterPro"/>
</dbReference>
<feature type="active site" description="Proton donor" evidence="12">
    <location>
        <position position="242"/>
    </location>
</feature>
<keyword evidence="9" id="KW-0627">Porphyrin biosynthesis</keyword>
<dbReference type="PANTHER" id="PTHR45790">
    <property type="entry name" value="SIROHEME SYNTHASE-RELATED"/>
    <property type="match status" value="1"/>
</dbReference>
<dbReference type="EC" id="2.1.1.107" evidence="14"/>
<keyword evidence="15" id="KW-1185">Reference proteome</keyword>
<dbReference type="GO" id="GO:0032259">
    <property type="term" value="P:methylation"/>
    <property type="evidence" value="ECO:0007669"/>
    <property type="project" value="UniProtKB-KW"/>
</dbReference>
<evidence type="ECO:0000256" key="11">
    <source>
        <dbReference type="ARBA" id="ARBA00047561"/>
    </source>
</evidence>
<comment type="caution">
    <text evidence="14">The sequence shown here is derived from an EMBL/GenBank/DDBJ whole genome shotgun (WGS) entry which is preliminary data.</text>
</comment>
<dbReference type="GO" id="GO:0019354">
    <property type="term" value="P:siroheme biosynthetic process"/>
    <property type="evidence" value="ECO:0007669"/>
    <property type="project" value="UniProtKB-UniPathway"/>
</dbReference>
<dbReference type="GO" id="GO:0009236">
    <property type="term" value="P:cobalamin biosynthetic process"/>
    <property type="evidence" value="ECO:0007669"/>
    <property type="project" value="UniProtKB-KW"/>
</dbReference>
<dbReference type="InterPro" id="IPR012409">
    <property type="entry name" value="Sirohaem_synth"/>
</dbReference>
<keyword evidence="10" id="KW-0511">Multifunctional enzyme</keyword>
<dbReference type="InterPro" id="IPR014776">
    <property type="entry name" value="4pyrrole_Mease_sub2"/>
</dbReference>
<dbReference type="PIRSF" id="PIRSF036426">
    <property type="entry name" value="Sirohaem_synth"/>
    <property type="match status" value="1"/>
</dbReference>
<dbReference type="GO" id="GO:0004851">
    <property type="term" value="F:uroporphyrin-III C-methyltransferase activity"/>
    <property type="evidence" value="ECO:0007669"/>
    <property type="project" value="UniProtKB-EC"/>
</dbReference>
<evidence type="ECO:0000259" key="13">
    <source>
        <dbReference type="Pfam" id="PF00590"/>
    </source>
</evidence>
<evidence type="ECO:0000313" key="14">
    <source>
        <dbReference type="EMBL" id="NNU26821.1"/>
    </source>
</evidence>
<evidence type="ECO:0000256" key="12">
    <source>
        <dbReference type="PIRSR" id="PIRSR036426-1"/>
    </source>
</evidence>
<dbReference type="Proteomes" id="UP000557204">
    <property type="component" value="Unassembled WGS sequence"/>
</dbReference>
<keyword evidence="4 14" id="KW-0808">Transferase</keyword>
<dbReference type="FunFam" id="3.40.1010.10:FF:000001">
    <property type="entry name" value="Siroheme synthase"/>
    <property type="match status" value="1"/>
</dbReference>
<dbReference type="SUPFAM" id="SSF53790">
    <property type="entry name" value="Tetrapyrrole methylase"/>
    <property type="match status" value="1"/>
</dbReference>
<dbReference type="EMBL" id="JABFAJ010000009">
    <property type="protein sequence ID" value="NNU26821.1"/>
    <property type="molecule type" value="Genomic_DNA"/>
</dbReference>
<evidence type="ECO:0000256" key="5">
    <source>
        <dbReference type="ARBA" id="ARBA00022691"/>
    </source>
</evidence>
<dbReference type="InterPro" id="IPR014777">
    <property type="entry name" value="4pyrrole_Mease_sub1"/>
</dbReference>
<keyword evidence="6" id="KW-0560">Oxidoreductase</keyword>
<reference evidence="14 15" key="1">
    <citation type="submission" date="2020-05" db="EMBL/GenBank/DDBJ databases">
        <title>Genome sequence of Isoptericola sp. JC619 isolated from Chilika lagoon, India.</title>
        <authorList>
            <person name="Kumar D."/>
            <person name="Appam K."/>
            <person name="Gandham S."/>
            <person name="Uppada J."/>
            <person name="Sasikala C."/>
            <person name="Venkata Ramana C."/>
        </authorList>
    </citation>
    <scope>NUCLEOTIDE SEQUENCE [LARGE SCALE GENOMIC DNA]</scope>
    <source>
        <strain evidence="14 15">JC619</strain>
    </source>
</reference>
<accession>A0A849K254</accession>
<keyword evidence="5" id="KW-0949">S-adenosyl-L-methionine</keyword>
<evidence type="ECO:0000256" key="4">
    <source>
        <dbReference type="ARBA" id="ARBA00022679"/>
    </source>
</evidence>
<dbReference type="SUPFAM" id="SSF51735">
    <property type="entry name" value="NAD(P)-binding Rossmann-fold domains"/>
    <property type="match status" value="1"/>
</dbReference>
<dbReference type="InterPro" id="IPR050161">
    <property type="entry name" value="Siro_Cobalamin_biosynth"/>
</dbReference>
<dbReference type="Gene3D" id="3.40.50.720">
    <property type="entry name" value="NAD(P)-binding Rossmann-like Domain"/>
    <property type="match status" value="1"/>
</dbReference>
<evidence type="ECO:0000256" key="10">
    <source>
        <dbReference type="ARBA" id="ARBA00023268"/>
    </source>
</evidence>
<keyword evidence="3 14" id="KW-0489">Methyltransferase</keyword>
<evidence type="ECO:0000313" key="15">
    <source>
        <dbReference type="Proteomes" id="UP000557204"/>
    </source>
</evidence>